<proteinExistence type="predicted"/>
<organism evidence="2 3">
    <name type="scientific">Burkholderia thailandensis</name>
    <dbReference type="NCBI Taxonomy" id="57975"/>
    <lineage>
        <taxon>Bacteria</taxon>
        <taxon>Pseudomonadati</taxon>
        <taxon>Pseudomonadota</taxon>
        <taxon>Betaproteobacteria</taxon>
        <taxon>Burkholderiales</taxon>
        <taxon>Burkholderiaceae</taxon>
        <taxon>Burkholderia</taxon>
        <taxon>pseudomallei group</taxon>
    </lineage>
</organism>
<dbReference type="EC" id="2.4.2.4" evidence="2"/>
<sequence length="44" mass="5019">MHKRLIFNDTIAFDSIRGDEGAARPGDIPREQTLTRVRARHAKT</sequence>
<accession>A0AAW9CWZ2</accession>
<keyword evidence="2" id="KW-0328">Glycosyltransferase</keyword>
<comment type="caution">
    <text evidence="2">The sequence shown here is derived from an EMBL/GenBank/DDBJ whole genome shotgun (WGS) entry which is preliminary data.</text>
</comment>
<feature type="region of interest" description="Disordered" evidence="1">
    <location>
        <begin position="18"/>
        <end position="44"/>
    </location>
</feature>
<dbReference type="GO" id="GO:0009032">
    <property type="term" value="F:thymidine phosphorylase activity"/>
    <property type="evidence" value="ECO:0007669"/>
    <property type="project" value="UniProtKB-EC"/>
</dbReference>
<protein>
    <submittedName>
        <fullName evidence="2">Thymidine phosphorylase domain protein</fullName>
        <ecNumber evidence="2">2.4.2.4</ecNumber>
    </submittedName>
</protein>
<reference evidence="2" key="1">
    <citation type="submission" date="2018-08" db="EMBL/GenBank/DDBJ databases">
        <title>Identification of Burkholderia cepacia strains that express a Burkholderia pseudomallei-like capsular polysaccharide.</title>
        <authorList>
            <person name="Burtnick M.N."/>
            <person name="Vongsouvath M."/>
            <person name="Newton P."/>
            <person name="Wuthiekanun V."/>
            <person name="Limmathurotsakul D."/>
            <person name="Brett P.J."/>
            <person name="Chantratita N."/>
            <person name="Dance D.A."/>
        </authorList>
    </citation>
    <scope>NUCLEOTIDE SEQUENCE</scope>
    <source>
        <strain evidence="2">SBXCC001</strain>
    </source>
</reference>
<feature type="compositionally biased region" description="Basic and acidic residues" evidence="1">
    <location>
        <begin position="18"/>
        <end position="30"/>
    </location>
</feature>
<name>A0AAW9CWZ2_BURTH</name>
<evidence type="ECO:0000313" key="2">
    <source>
        <dbReference type="EMBL" id="MDW9252251.1"/>
    </source>
</evidence>
<dbReference type="Proteomes" id="UP001272137">
    <property type="component" value="Unassembled WGS sequence"/>
</dbReference>
<evidence type="ECO:0000313" key="3">
    <source>
        <dbReference type="Proteomes" id="UP001272137"/>
    </source>
</evidence>
<evidence type="ECO:0000256" key="1">
    <source>
        <dbReference type="SAM" id="MobiDB-lite"/>
    </source>
</evidence>
<dbReference type="AlphaFoldDB" id="A0AAW9CWZ2"/>
<gene>
    <name evidence="2" type="ORF">C7S16_6168</name>
</gene>
<dbReference type="EMBL" id="QXCT01000001">
    <property type="protein sequence ID" value="MDW9252251.1"/>
    <property type="molecule type" value="Genomic_DNA"/>
</dbReference>
<keyword evidence="2" id="KW-0808">Transferase</keyword>